<feature type="compositionally biased region" description="Acidic residues" evidence="1">
    <location>
        <begin position="130"/>
        <end position="143"/>
    </location>
</feature>
<organism evidence="3 4">
    <name type="scientific">Chondromyces apiculatus DSM 436</name>
    <dbReference type="NCBI Taxonomy" id="1192034"/>
    <lineage>
        <taxon>Bacteria</taxon>
        <taxon>Pseudomonadati</taxon>
        <taxon>Myxococcota</taxon>
        <taxon>Polyangia</taxon>
        <taxon>Polyangiales</taxon>
        <taxon>Polyangiaceae</taxon>
        <taxon>Chondromyces</taxon>
    </lineage>
</organism>
<evidence type="ECO:0000256" key="1">
    <source>
        <dbReference type="SAM" id="MobiDB-lite"/>
    </source>
</evidence>
<dbReference type="STRING" id="1192034.CAP_2933"/>
<evidence type="ECO:0000313" key="4">
    <source>
        <dbReference type="Proteomes" id="UP000019678"/>
    </source>
</evidence>
<gene>
    <name evidence="3" type="ORF">CAP_2933</name>
</gene>
<dbReference type="eggNOG" id="ENOG5032WTN">
    <property type="taxonomic scope" value="Bacteria"/>
</dbReference>
<dbReference type="OrthoDB" id="6200718at2"/>
<dbReference type="Pfam" id="PF14024">
    <property type="entry name" value="DUF4240"/>
    <property type="match status" value="1"/>
</dbReference>
<dbReference type="EMBL" id="ASRX01000021">
    <property type="protein sequence ID" value="EYF05643.1"/>
    <property type="molecule type" value="Genomic_DNA"/>
</dbReference>
<evidence type="ECO:0000259" key="2">
    <source>
        <dbReference type="Pfam" id="PF14024"/>
    </source>
</evidence>
<evidence type="ECO:0000313" key="3">
    <source>
        <dbReference type="EMBL" id="EYF05643.1"/>
    </source>
</evidence>
<feature type="domain" description="DUF4240" evidence="2">
    <location>
        <begin position="15"/>
        <end position="119"/>
    </location>
</feature>
<proteinExistence type="predicted"/>
<accession>A0A017T8R6</accession>
<dbReference type="AlphaFoldDB" id="A0A017T8R6"/>
<dbReference type="Proteomes" id="UP000019678">
    <property type="component" value="Unassembled WGS sequence"/>
</dbReference>
<keyword evidence="4" id="KW-1185">Reference proteome</keyword>
<protein>
    <recommendedName>
        <fullName evidence="2">DUF4240 domain-containing protein</fullName>
    </recommendedName>
</protein>
<name>A0A017T8R6_9BACT</name>
<dbReference type="InterPro" id="IPR025334">
    <property type="entry name" value="DUF4240"/>
</dbReference>
<feature type="region of interest" description="Disordered" evidence="1">
    <location>
        <begin position="123"/>
        <end position="143"/>
    </location>
</feature>
<comment type="caution">
    <text evidence="3">The sequence shown here is derived from an EMBL/GenBank/DDBJ whole genome shotgun (WGS) entry which is preliminary data.</text>
</comment>
<dbReference type="RefSeq" id="WP_044241311.1">
    <property type="nucleotide sequence ID" value="NZ_ASRX01000021.1"/>
</dbReference>
<sequence>MEDEQPFRPTDISEWFWTLIRKAGKNRETLRALLSTLSRDEIHRFHREFEDASVELQTDPFLQHIDEDESEDGVEDIANWVVSQGFEVYQDVWDHPSHIPPHVDVGNREDLYGIAGEVYAARFSQSIGEHEEEDDEENDDDDD</sequence>
<reference evidence="3 4" key="1">
    <citation type="submission" date="2013-05" db="EMBL/GenBank/DDBJ databases">
        <title>Genome assembly of Chondromyces apiculatus DSM 436.</title>
        <authorList>
            <person name="Sharma G."/>
            <person name="Khatri I."/>
            <person name="Kaur C."/>
            <person name="Mayilraj S."/>
            <person name="Subramanian S."/>
        </authorList>
    </citation>
    <scope>NUCLEOTIDE SEQUENCE [LARGE SCALE GENOMIC DNA]</scope>
    <source>
        <strain evidence="3 4">DSM 436</strain>
    </source>
</reference>